<comment type="caution">
    <text evidence="10">The sequence shown here is derived from an EMBL/GenBank/DDBJ whole genome shotgun (WGS) entry which is preliminary data.</text>
</comment>
<organism evidence="10 11">
    <name type="scientific">Scomber scombrus</name>
    <name type="common">Atlantic mackerel</name>
    <name type="synonym">Scomber vernalis</name>
    <dbReference type="NCBI Taxonomy" id="13677"/>
    <lineage>
        <taxon>Eukaryota</taxon>
        <taxon>Metazoa</taxon>
        <taxon>Chordata</taxon>
        <taxon>Craniata</taxon>
        <taxon>Vertebrata</taxon>
        <taxon>Euteleostomi</taxon>
        <taxon>Actinopterygii</taxon>
        <taxon>Neopterygii</taxon>
        <taxon>Teleostei</taxon>
        <taxon>Neoteleostei</taxon>
        <taxon>Acanthomorphata</taxon>
        <taxon>Pelagiaria</taxon>
        <taxon>Scombriformes</taxon>
        <taxon>Scombridae</taxon>
        <taxon>Scomber</taxon>
    </lineage>
</organism>
<gene>
    <name evidence="10" type="ORF">FSCOSCO3_A017857</name>
</gene>
<comment type="catalytic activity">
    <reaction evidence="4">
        <text>3-O-(N-acetyl-beta-D-glucosaminyl)-L-seryl-[protein] + H2O = N-acetyl-D-glucosamine + L-seryl-[protein]</text>
        <dbReference type="Rhea" id="RHEA:48876"/>
        <dbReference type="Rhea" id="RHEA-COMP:9863"/>
        <dbReference type="Rhea" id="RHEA-COMP:12251"/>
        <dbReference type="ChEBI" id="CHEBI:15377"/>
        <dbReference type="ChEBI" id="CHEBI:29999"/>
        <dbReference type="ChEBI" id="CHEBI:90838"/>
        <dbReference type="ChEBI" id="CHEBI:506227"/>
        <dbReference type="EC" id="3.2.1.169"/>
    </reaction>
</comment>
<reference evidence="10 11" key="1">
    <citation type="submission" date="2024-01" db="EMBL/GenBank/DDBJ databases">
        <authorList>
            <person name="Alioto T."/>
            <person name="Alioto T."/>
            <person name="Gomez Garrido J."/>
        </authorList>
    </citation>
    <scope>NUCLEOTIDE SEQUENCE [LARGE SCALE GENOMIC DNA]</scope>
</reference>
<evidence type="ECO:0000256" key="6">
    <source>
        <dbReference type="ARBA" id="ARBA00066938"/>
    </source>
</evidence>
<dbReference type="Pfam" id="PF07555">
    <property type="entry name" value="NAGidase"/>
    <property type="match status" value="1"/>
</dbReference>
<dbReference type="GO" id="GO:0102571">
    <property type="term" value="F:[protein]-3-O-(N-acetyl-D-glucosaminyl)-L-serine/L-threonine O-N-acetyl-alpha-D-glucosaminase activity"/>
    <property type="evidence" value="ECO:0007669"/>
    <property type="project" value="UniProtKB-EC"/>
</dbReference>
<name>A0AAV1Q3I6_SCOSC</name>
<evidence type="ECO:0000313" key="10">
    <source>
        <dbReference type="EMBL" id="CAK6979017.1"/>
    </source>
</evidence>
<dbReference type="EC" id="3.2.1.169" evidence="6"/>
<keyword evidence="11" id="KW-1185">Reference proteome</keyword>
<keyword evidence="1" id="KW-0378">Hydrolase</keyword>
<evidence type="ECO:0000256" key="3">
    <source>
        <dbReference type="ARBA" id="ARBA00030512"/>
    </source>
</evidence>
<dbReference type="PANTHER" id="PTHR13170:SF24">
    <property type="entry name" value="O-GLCNACASE"/>
    <property type="match status" value="1"/>
</dbReference>
<evidence type="ECO:0000313" key="11">
    <source>
        <dbReference type="Proteomes" id="UP001314229"/>
    </source>
</evidence>
<dbReference type="FunFam" id="3.20.20.80:FF:000009">
    <property type="entry name" value="O-GlcNAcase BT_4395"/>
    <property type="match status" value="1"/>
</dbReference>
<keyword evidence="2" id="KW-0326">Glycosidase</keyword>
<dbReference type="PANTHER" id="PTHR13170">
    <property type="entry name" value="O-GLCNACASE"/>
    <property type="match status" value="1"/>
</dbReference>
<dbReference type="PROSITE" id="PS52009">
    <property type="entry name" value="GH84"/>
    <property type="match status" value="1"/>
</dbReference>
<dbReference type="Gene3D" id="3.20.20.80">
    <property type="entry name" value="Glycosidases"/>
    <property type="match status" value="1"/>
</dbReference>
<evidence type="ECO:0000256" key="7">
    <source>
        <dbReference type="ARBA" id="ARBA00076634"/>
    </source>
</evidence>
<dbReference type="GO" id="GO:0009100">
    <property type="term" value="P:glycoprotein metabolic process"/>
    <property type="evidence" value="ECO:0007669"/>
    <property type="project" value="TreeGrafter"/>
</dbReference>
<dbReference type="SUPFAM" id="SSF51445">
    <property type="entry name" value="(Trans)glycosidases"/>
    <property type="match status" value="1"/>
</dbReference>
<feature type="domain" description="GH84" evidence="9">
    <location>
        <begin position="50"/>
        <end position="326"/>
    </location>
</feature>
<sequence>MVQKEKTLEAPQVDGEPSPSPVSGEACAEAAGPVIEESGIGVETTGIRKFISGVVEGFYGRPWTMEQRKELFMRQHKWGLNTYLYAPKDDYKHRMFWRELYSVEEAEQLMTLIGAAKDHGIEFIYAISPGLDITFSNQKEVSALKRKLDQVSHFGCKSFALLFDDIDHNMCPADKEVFSSFAHAQVSITNEIYQYLGEPETFLFCPTEYCGTFCYPNVSQSPYLHTVGEKLLPGIDVLWTGPKVVSKDITVESIEEVSKILRRAPVIWDNIHANDYDQKRLFLGPYKGRSTELIPRLKGVLTNPNCEFESNFVAIHTLATWYKSNMNGVRKDVVMTDGEDSTVSIQIKLENEGSDEELETDMLYSPQLALKLALTEWLGEFGVPHQYNSRQVPQSGAKSTVIDGTTMAAPSLCSSTTVTTVFQQPIMSPAMPPLCLDSLSHPMTKRPQEEEEVEVEKKDSDEEPMEMVVEKLDEPEPDAEADTEEKHVDPISADKMAEDLKPMDLDKESLAESKSPEESIQEDSGSDIAPMQTDDQLKQDVFVPGPDEKPLFTAEPLSLEDLSLLAELFYLPYEHGPKAMQMLKEFNWLRANSSVVSVNCKRKETEKVTEWQTRAEKFEEMCCSVIQMFTRLSNSANRTILYDLYPYIWDIKSIISMVKSFVQWLEIVANRWGKRSFLPTSTFTANLQNLFHKAVLCQR</sequence>
<dbReference type="InterPro" id="IPR011496">
    <property type="entry name" value="O-GlcNAcase_cat"/>
</dbReference>
<dbReference type="InterPro" id="IPR017853">
    <property type="entry name" value="GH"/>
</dbReference>
<evidence type="ECO:0000256" key="8">
    <source>
        <dbReference type="SAM" id="MobiDB-lite"/>
    </source>
</evidence>
<dbReference type="GO" id="GO:0016231">
    <property type="term" value="F:beta-N-acetylglucosaminidase activity"/>
    <property type="evidence" value="ECO:0007669"/>
    <property type="project" value="TreeGrafter"/>
</dbReference>
<dbReference type="FunFam" id="1.20.58.240:FF:000001">
    <property type="entry name" value="O-GlcNAcase like"/>
    <property type="match status" value="1"/>
</dbReference>
<dbReference type="InterPro" id="IPR051822">
    <property type="entry name" value="Glycosyl_Hydrolase_84"/>
</dbReference>
<dbReference type="EMBL" id="CAWUFR010000538">
    <property type="protein sequence ID" value="CAK6979017.1"/>
    <property type="molecule type" value="Genomic_DNA"/>
</dbReference>
<dbReference type="Proteomes" id="UP001314229">
    <property type="component" value="Unassembled WGS sequence"/>
</dbReference>
<accession>A0AAV1Q3I6</accession>
<evidence type="ECO:0000256" key="5">
    <source>
        <dbReference type="ARBA" id="ARBA00052136"/>
    </source>
</evidence>
<feature type="region of interest" description="Disordered" evidence="8">
    <location>
        <begin position="1"/>
        <end position="27"/>
    </location>
</feature>
<evidence type="ECO:0000256" key="2">
    <source>
        <dbReference type="ARBA" id="ARBA00023295"/>
    </source>
</evidence>
<dbReference type="Gene3D" id="1.20.58.240">
    <property type="entry name" value="STAT, domain 1"/>
    <property type="match status" value="1"/>
</dbReference>
<feature type="compositionally biased region" description="Basic and acidic residues" evidence="8">
    <location>
        <begin position="495"/>
        <end position="517"/>
    </location>
</feature>
<evidence type="ECO:0000256" key="1">
    <source>
        <dbReference type="ARBA" id="ARBA00022801"/>
    </source>
</evidence>
<feature type="region of interest" description="Disordered" evidence="8">
    <location>
        <begin position="444"/>
        <end position="531"/>
    </location>
</feature>
<evidence type="ECO:0000256" key="4">
    <source>
        <dbReference type="ARBA" id="ARBA00050933"/>
    </source>
</evidence>
<protein>
    <recommendedName>
        <fullName evidence="6">protein O-GlcNAcase</fullName>
        <ecNumber evidence="6">3.2.1.169</ecNumber>
    </recommendedName>
    <alternativeName>
        <fullName evidence="3">Beta-N-acetylhexosaminidase</fullName>
    </alternativeName>
    <alternativeName>
        <fullName evidence="7">Beta-hexosaminidase</fullName>
    </alternativeName>
</protein>
<proteinExistence type="predicted"/>
<dbReference type="AlphaFoldDB" id="A0AAV1Q3I6"/>
<evidence type="ECO:0000259" key="9">
    <source>
        <dbReference type="PROSITE" id="PS52009"/>
    </source>
</evidence>
<comment type="catalytic activity">
    <reaction evidence="5">
        <text>3-O-(N-acetyl-beta-D-glucosaminyl)-L-threonyl-[protein] + H2O = L-threonyl-[protein] + N-acetyl-D-glucosamine</text>
        <dbReference type="Rhea" id="RHEA:48892"/>
        <dbReference type="Rhea" id="RHEA-COMP:11060"/>
        <dbReference type="Rhea" id="RHEA-COMP:12252"/>
        <dbReference type="ChEBI" id="CHEBI:15377"/>
        <dbReference type="ChEBI" id="CHEBI:30013"/>
        <dbReference type="ChEBI" id="CHEBI:90840"/>
        <dbReference type="ChEBI" id="CHEBI:506227"/>
        <dbReference type="EC" id="3.2.1.169"/>
    </reaction>
</comment>